<evidence type="ECO:0000256" key="7">
    <source>
        <dbReference type="PROSITE-ProRule" id="PRU01360"/>
    </source>
</evidence>
<name>A0A1X7I6I0_9BACT</name>
<evidence type="ECO:0000313" key="10">
    <source>
        <dbReference type="EMBL" id="SMG09699.1"/>
    </source>
</evidence>
<evidence type="ECO:0000256" key="6">
    <source>
        <dbReference type="ARBA" id="ARBA00023237"/>
    </source>
</evidence>
<dbReference type="InterPro" id="IPR023996">
    <property type="entry name" value="TonB-dep_OMP_SusC/RagA"/>
</dbReference>
<evidence type="ECO:0000259" key="9">
    <source>
        <dbReference type="Pfam" id="PF07715"/>
    </source>
</evidence>
<reference evidence="11" key="1">
    <citation type="submission" date="2017-04" db="EMBL/GenBank/DDBJ databases">
        <authorList>
            <person name="Varghese N."/>
            <person name="Submissions S."/>
        </authorList>
    </citation>
    <scope>NUCLEOTIDE SEQUENCE [LARGE SCALE GENOMIC DNA]</scope>
    <source>
        <strain evidence="11">DSM 4125</strain>
    </source>
</reference>
<keyword evidence="5 7" id="KW-0472">Membrane</keyword>
<dbReference type="PROSITE" id="PS52016">
    <property type="entry name" value="TONB_DEPENDENT_REC_3"/>
    <property type="match status" value="1"/>
</dbReference>
<dbReference type="InterPro" id="IPR036942">
    <property type="entry name" value="Beta-barrel_TonB_sf"/>
</dbReference>
<dbReference type="InterPro" id="IPR023997">
    <property type="entry name" value="TonB-dep_OMP_SusC/RagA_CS"/>
</dbReference>
<dbReference type="Pfam" id="PF07715">
    <property type="entry name" value="Plug"/>
    <property type="match status" value="1"/>
</dbReference>
<dbReference type="InterPro" id="IPR037066">
    <property type="entry name" value="Plug_dom_sf"/>
</dbReference>
<dbReference type="RefSeq" id="WP_085515263.1">
    <property type="nucleotide sequence ID" value="NZ_FXAW01000001.1"/>
</dbReference>
<dbReference type="InterPro" id="IPR039426">
    <property type="entry name" value="TonB-dep_rcpt-like"/>
</dbReference>
<keyword evidence="11" id="KW-1185">Reference proteome</keyword>
<dbReference type="EMBL" id="FXAW01000001">
    <property type="protein sequence ID" value="SMG09699.1"/>
    <property type="molecule type" value="Genomic_DNA"/>
</dbReference>
<dbReference type="Gene3D" id="2.170.130.10">
    <property type="entry name" value="TonB-dependent receptor, plug domain"/>
    <property type="match status" value="1"/>
</dbReference>
<evidence type="ECO:0000256" key="3">
    <source>
        <dbReference type="ARBA" id="ARBA00022452"/>
    </source>
</evidence>
<comment type="subcellular location">
    <subcellularLocation>
        <location evidence="1 7">Cell outer membrane</location>
        <topology evidence="1 7">Multi-pass membrane protein</topology>
    </subcellularLocation>
</comment>
<evidence type="ECO:0000313" key="11">
    <source>
        <dbReference type="Proteomes" id="UP000193804"/>
    </source>
</evidence>
<dbReference type="NCBIfam" id="TIGR04057">
    <property type="entry name" value="SusC_RagA_signa"/>
    <property type="match status" value="1"/>
</dbReference>
<dbReference type="SUPFAM" id="SSF49464">
    <property type="entry name" value="Carboxypeptidase regulatory domain-like"/>
    <property type="match status" value="1"/>
</dbReference>
<gene>
    <name evidence="10" type="ORF">SAMN05661096_00246</name>
</gene>
<evidence type="ECO:0000256" key="2">
    <source>
        <dbReference type="ARBA" id="ARBA00022448"/>
    </source>
</evidence>
<keyword evidence="4 7" id="KW-0812">Transmembrane</keyword>
<accession>A0A1X7I6I0</accession>
<evidence type="ECO:0000256" key="8">
    <source>
        <dbReference type="SAM" id="SignalP"/>
    </source>
</evidence>
<dbReference type="Gene3D" id="2.40.170.20">
    <property type="entry name" value="TonB-dependent receptor, beta-barrel domain"/>
    <property type="match status" value="1"/>
</dbReference>
<feature type="chain" id="PRO_5012597983" evidence="8">
    <location>
        <begin position="20"/>
        <end position="989"/>
    </location>
</feature>
<protein>
    <submittedName>
        <fullName evidence="10">TonB-linked outer membrane protein, SusC/RagA family</fullName>
    </submittedName>
</protein>
<dbReference type="NCBIfam" id="TIGR04056">
    <property type="entry name" value="OMP_RagA_SusC"/>
    <property type="match status" value="1"/>
</dbReference>
<organism evidence="10 11">
    <name type="scientific">Marivirga sericea</name>
    <dbReference type="NCBI Taxonomy" id="1028"/>
    <lineage>
        <taxon>Bacteria</taxon>
        <taxon>Pseudomonadati</taxon>
        <taxon>Bacteroidota</taxon>
        <taxon>Cytophagia</taxon>
        <taxon>Cytophagales</taxon>
        <taxon>Marivirgaceae</taxon>
        <taxon>Marivirga</taxon>
    </lineage>
</organism>
<dbReference type="Gene3D" id="2.60.40.1120">
    <property type="entry name" value="Carboxypeptidase-like, regulatory domain"/>
    <property type="match status" value="1"/>
</dbReference>
<dbReference type="AlphaFoldDB" id="A0A1X7I6I0"/>
<keyword evidence="2 7" id="KW-0813">Transport</keyword>
<dbReference type="GO" id="GO:0009279">
    <property type="term" value="C:cell outer membrane"/>
    <property type="evidence" value="ECO:0007669"/>
    <property type="project" value="UniProtKB-SubCell"/>
</dbReference>
<dbReference type="InterPro" id="IPR008969">
    <property type="entry name" value="CarboxyPept-like_regulatory"/>
</dbReference>
<evidence type="ECO:0000256" key="5">
    <source>
        <dbReference type="ARBA" id="ARBA00023136"/>
    </source>
</evidence>
<sequence>MKHGILILLILTISFKSFGQSTTINGVVTDQAGQTLPGVNVMIVGSLEGAVTDFNGEFKLTASPNDVLRFSFIGYKPIQITVGSKTNMTIQMEEDVETLGEVVVVGYGSQKKSDVAGSVVSVEVEEATAIPTTNVSEMLRGRAAGVQVNLGDARPGGNSNIVIRGNVSVAPGGNAPFVVVDGVPFDDLNDIPPDDIASIEILKDAASTAIYGSRASNGVILVTTKKGKSGKATINYHGYTSTQSVIRNFDQYDGQEFIELRREANRNRFTGLYLNDENIFSPFELQTIENQEFVDWEDLVLQDATIQSHSLSFSGGGENTKVFSSLNYFDQNGIIPNSGFERGAFKLNIDQKLNDKLSLNAILNYQLSNQDRETGGLNFTTRSPLARAFDEDNELVKLYLGPSDIRVNPLWDQRESVDETKTNLADITLNLSYDILPNLSYSLNTFVRNRNTNRGLYRSSLHSAGDEGIDGFGLLSNTLFRQVLIENIVNYKPQLGDAHSLDFTGVNAFDQQNNEYTQIDKSGFTNDALAYNGNATVLLNNFRNVSQRRLLSYMGRVRYGFRDRYLVEATARADGASVFAENNKWGFFPAASVAWKMHNETFMEAVPVVNELKLRASYGATGNQGINSLESLGRADDLPYIFGGQTVAGATASSRLPNPNLRWETTTTLNTAVDFTLFNNILNGTVEYYKANTTDLLLDRAISGTTGFQVSRFNVGELQNQGIEAAVTSYILERDDIGWTLGVIFSRNVNEVISLTGELDENGEEIDINDTSGRRLSVGESINNIWLPKYDGIFQEGDDIAASGNPLAQPGDVRVIDQDGNGQIDSRDNVFINTDPDWFGSVNSTFRLKGFELFADLYIVQGATRLNTVLADGELWKGSINGIRTDYYTPEFPSTEFPRPKPDTHLHLFPFAVRDASYIRLRTVTLSYAIPNEAFERIGLKRGKVYLTGTNLLTFTDFKSYSPEQNPLNGSETAFPETRNITVGLKFGF</sequence>
<dbReference type="InterPro" id="IPR012910">
    <property type="entry name" value="Plug_dom"/>
</dbReference>
<proteinExistence type="inferred from homology"/>
<evidence type="ECO:0000256" key="1">
    <source>
        <dbReference type="ARBA" id="ARBA00004571"/>
    </source>
</evidence>
<keyword evidence="6 7" id="KW-0998">Cell outer membrane</keyword>
<dbReference type="STRING" id="1028.SAMN05661096_00246"/>
<dbReference type="SUPFAM" id="SSF56935">
    <property type="entry name" value="Porins"/>
    <property type="match status" value="1"/>
</dbReference>
<dbReference type="OrthoDB" id="9768177at2"/>
<dbReference type="Proteomes" id="UP000193804">
    <property type="component" value="Unassembled WGS sequence"/>
</dbReference>
<feature type="domain" description="TonB-dependent receptor plug" evidence="9">
    <location>
        <begin position="112"/>
        <end position="219"/>
    </location>
</feature>
<keyword evidence="3 7" id="KW-1134">Transmembrane beta strand</keyword>
<evidence type="ECO:0000256" key="4">
    <source>
        <dbReference type="ARBA" id="ARBA00022692"/>
    </source>
</evidence>
<keyword evidence="8" id="KW-0732">Signal</keyword>
<feature type="signal peptide" evidence="8">
    <location>
        <begin position="1"/>
        <end position="19"/>
    </location>
</feature>
<comment type="similarity">
    <text evidence="7">Belongs to the TonB-dependent receptor family.</text>
</comment>
<dbReference type="Pfam" id="PF13715">
    <property type="entry name" value="CarbopepD_reg_2"/>
    <property type="match status" value="1"/>
</dbReference>